<dbReference type="Pfam" id="PF01145">
    <property type="entry name" value="Band_7"/>
    <property type="match status" value="1"/>
</dbReference>
<keyword evidence="4 6" id="KW-1133">Transmembrane helix</keyword>
<evidence type="ECO:0000256" key="4">
    <source>
        <dbReference type="ARBA" id="ARBA00022989"/>
    </source>
</evidence>
<evidence type="ECO:0000256" key="2">
    <source>
        <dbReference type="ARBA" id="ARBA00006971"/>
    </source>
</evidence>
<dbReference type="CDD" id="cd03404">
    <property type="entry name" value="SPFH_HflK"/>
    <property type="match status" value="1"/>
</dbReference>
<reference evidence="8 9" key="1">
    <citation type="submission" date="2020-06" db="EMBL/GenBank/DDBJ databases">
        <title>The endosymbiont of the kinetoplastid Bodo saltans is a Paracaedibacter-like alpha-proteobacterium possessing a putative toxin-antitoxin system.</title>
        <authorList>
            <person name="Midha S."/>
            <person name="Rigden D.J."/>
            <person name="Siozios S."/>
            <person name="Hurst G.D.D."/>
            <person name="Jackson A.P."/>
        </authorList>
    </citation>
    <scope>NUCLEOTIDE SEQUENCE [LARGE SCALE GENOMIC DNA]</scope>
    <source>
        <strain evidence="8">Lake Konstanz</strain>
    </source>
</reference>
<proteinExistence type="inferred from homology"/>
<evidence type="ECO:0000259" key="7">
    <source>
        <dbReference type="SMART" id="SM00244"/>
    </source>
</evidence>
<gene>
    <name evidence="8" type="primary">hflK_1</name>
    <name evidence="8" type="ORF">CPBP_00121</name>
</gene>
<name>A0A7L9RS42_9PROT</name>
<organism evidence="8 9">
    <name type="scientific">Candidatus Bodocaedibacter vickermanii</name>
    <dbReference type="NCBI Taxonomy" id="2741701"/>
    <lineage>
        <taxon>Bacteria</taxon>
        <taxon>Pseudomonadati</taxon>
        <taxon>Pseudomonadota</taxon>
        <taxon>Alphaproteobacteria</taxon>
        <taxon>Holosporales</taxon>
        <taxon>Candidatus Paracaedibacteraceae</taxon>
        <taxon>Candidatus Bodocaedibacter</taxon>
    </lineage>
</organism>
<dbReference type="RefSeq" id="WP_350332123.1">
    <property type="nucleotide sequence ID" value="NZ_CP054719.1"/>
</dbReference>
<dbReference type="PANTHER" id="PTHR43327:SF2">
    <property type="entry name" value="MODULATOR OF FTSH PROTEASE HFLK"/>
    <property type="match status" value="1"/>
</dbReference>
<evidence type="ECO:0000313" key="8">
    <source>
        <dbReference type="EMBL" id="QOL19369.1"/>
    </source>
</evidence>
<dbReference type="InterPro" id="IPR050710">
    <property type="entry name" value="Band7/mec-2_domain"/>
</dbReference>
<dbReference type="GO" id="GO:0008233">
    <property type="term" value="F:peptidase activity"/>
    <property type="evidence" value="ECO:0007669"/>
    <property type="project" value="UniProtKB-KW"/>
</dbReference>
<comment type="function">
    <text evidence="6">HflC and HflK could encode or regulate a protease.</text>
</comment>
<keyword evidence="8" id="KW-0378">Hydrolase</keyword>
<evidence type="ECO:0000256" key="3">
    <source>
        <dbReference type="ARBA" id="ARBA00022692"/>
    </source>
</evidence>
<dbReference type="NCBIfam" id="TIGR01933">
    <property type="entry name" value="hflK"/>
    <property type="match status" value="1"/>
</dbReference>
<feature type="domain" description="Band 7" evidence="7">
    <location>
        <begin position="62"/>
        <end position="237"/>
    </location>
</feature>
<dbReference type="PANTHER" id="PTHR43327">
    <property type="entry name" value="STOMATIN-LIKE PROTEIN 2, MITOCHONDRIAL"/>
    <property type="match status" value="1"/>
</dbReference>
<keyword evidence="5 6" id="KW-0472">Membrane</keyword>
<feature type="transmembrane region" description="Helical" evidence="6">
    <location>
        <begin position="48"/>
        <end position="68"/>
    </location>
</feature>
<evidence type="ECO:0000256" key="5">
    <source>
        <dbReference type="ARBA" id="ARBA00023136"/>
    </source>
</evidence>
<comment type="subunit">
    <text evidence="6">HflC and HflK may interact to form a multimeric complex.</text>
</comment>
<accession>A0A7L9RS42</accession>
<keyword evidence="8" id="KW-0645">Protease</keyword>
<dbReference type="Proteomes" id="UP000594001">
    <property type="component" value="Chromosome"/>
</dbReference>
<evidence type="ECO:0000256" key="6">
    <source>
        <dbReference type="RuleBase" id="RU364113"/>
    </source>
</evidence>
<protein>
    <recommendedName>
        <fullName evidence="6">Protein HflK</fullName>
    </recommendedName>
</protein>
<dbReference type="InterPro" id="IPR010201">
    <property type="entry name" value="HflK"/>
</dbReference>
<evidence type="ECO:0000256" key="1">
    <source>
        <dbReference type="ARBA" id="ARBA00004167"/>
    </source>
</evidence>
<dbReference type="Gene3D" id="3.30.479.30">
    <property type="entry name" value="Band 7 domain"/>
    <property type="match status" value="1"/>
</dbReference>
<dbReference type="GO" id="GO:0006508">
    <property type="term" value="P:proteolysis"/>
    <property type="evidence" value="ECO:0007669"/>
    <property type="project" value="UniProtKB-KW"/>
</dbReference>
<sequence length="354" mass="39904">MSFDKNPWGKRGRSNSNFDLGRILDQFNDMFGGKKGGGKKRPPTKAMLMLIALIPLGMWLSSGFYKLLPYEQALVLRFGKWVRTDGEGLNYHLPYPIEIVQKVPTGTIHRMDIGVPSGFQGFPSAEEHIMLTGDENILHIGMSLSWQIRDLSQFVLVSQNPSDTLKVAAESVLREIIGQTKTAPIISRSGWSEMNLLVQKRLQVLVDKYKIGIRVVNVELHTALPPQPVADSFTEVQRAKTFQEQVVNEALAYANDKIPRARGEKEQIIQAAQAQATQTVNLANGRADRFKSMYEEYKKDPDLNKKRMYYEIMSGILSNNKNKQIFDKSLIKGGILPLLNLKDTPQKSKKEGDQ</sequence>
<keyword evidence="9" id="KW-1185">Reference proteome</keyword>
<evidence type="ECO:0000313" key="9">
    <source>
        <dbReference type="Proteomes" id="UP000594001"/>
    </source>
</evidence>
<dbReference type="InterPro" id="IPR036013">
    <property type="entry name" value="Band_7/SPFH_dom_sf"/>
</dbReference>
<dbReference type="SUPFAM" id="SSF117892">
    <property type="entry name" value="Band 7/SPFH domain"/>
    <property type="match status" value="1"/>
</dbReference>
<dbReference type="EMBL" id="CP054719">
    <property type="protein sequence ID" value="QOL19369.1"/>
    <property type="molecule type" value="Genomic_DNA"/>
</dbReference>
<comment type="similarity">
    <text evidence="2 6">Belongs to the band 7/mec-2 family. HflK subfamily.</text>
</comment>
<dbReference type="GO" id="GO:0016020">
    <property type="term" value="C:membrane"/>
    <property type="evidence" value="ECO:0007669"/>
    <property type="project" value="UniProtKB-SubCell"/>
</dbReference>
<comment type="subcellular location">
    <subcellularLocation>
        <location evidence="1">Membrane</location>
        <topology evidence="1">Single-pass membrane protein</topology>
    </subcellularLocation>
</comment>
<dbReference type="SMART" id="SM00244">
    <property type="entry name" value="PHB"/>
    <property type="match status" value="1"/>
</dbReference>
<dbReference type="AlphaFoldDB" id="A0A7L9RS42"/>
<dbReference type="InterPro" id="IPR001107">
    <property type="entry name" value="Band_7"/>
</dbReference>
<keyword evidence="3 6" id="KW-0812">Transmembrane</keyword>
<dbReference type="KEGG" id="pbal:CPBP_00121"/>